<keyword evidence="2" id="KW-1185">Reference proteome</keyword>
<dbReference type="Proteomes" id="UP001066276">
    <property type="component" value="Chromosome 6"/>
</dbReference>
<dbReference type="EMBL" id="JANPWB010000010">
    <property type="protein sequence ID" value="KAJ1142424.1"/>
    <property type="molecule type" value="Genomic_DNA"/>
</dbReference>
<reference evidence="1" key="1">
    <citation type="journal article" date="2022" name="bioRxiv">
        <title>Sequencing and chromosome-scale assembly of the giantPleurodeles waltlgenome.</title>
        <authorList>
            <person name="Brown T."/>
            <person name="Elewa A."/>
            <person name="Iarovenko S."/>
            <person name="Subramanian E."/>
            <person name="Araus A.J."/>
            <person name="Petzold A."/>
            <person name="Susuki M."/>
            <person name="Suzuki K.-i.T."/>
            <person name="Hayashi T."/>
            <person name="Toyoda A."/>
            <person name="Oliveira C."/>
            <person name="Osipova E."/>
            <person name="Leigh N.D."/>
            <person name="Simon A."/>
            <person name="Yun M.H."/>
        </authorList>
    </citation>
    <scope>NUCLEOTIDE SEQUENCE</scope>
    <source>
        <strain evidence="1">20211129_DDA</strain>
        <tissue evidence="1">Liver</tissue>
    </source>
</reference>
<evidence type="ECO:0000313" key="2">
    <source>
        <dbReference type="Proteomes" id="UP001066276"/>
    </source>
</evidence>
<gene>
    <name evidence="1" type="ORF">NDU88_008749</name>
</gene>
<comment type="caution">
    <text evidence="1">The sequence shown here is derived from an EMBL/GenBank/DDBJ whole genome shotgun (WGS) entry which is preliminary data.</text>
</comment>
<proteinExistence type="predicted"/>
<name>A0AAV7QPN2_PLEWA</name>
<dbReference type="AlphaFoldDB" id="A0AAV7QPN2"/>
<evidence type="ECO:0000313" key="1">
    <source>
        <dbReference type="EMBL" id="KAJ1142424.1"/>
    </source>
</evidence>
<organism evidence="1 2">
    <name type="scientific">Pleurodeles waltl</name>
    <name type="common">Iberian ribbed newt</name>
    <dbReference type="NCBI Taxonomy" id="8319"/>
    <lineage>
        <taxon>Eukaryota</taxon>
        <taxon>Metazoa</taxon>
        <taxon>Chordata</taxon>
        <taxon>Craniata</taxon>
        <taxon>Vertebrata</taxon>
        <taxon>Euteleostomi</taxon>
        <taxon>Amphibia</taxon>
        <taxon>Batrachia</taxon>
        <taxon>Caudata</taxon>
        <taxon>Salamandroidea</taxon>
        <taxon>Salamandridae</taxon>
        <taxon>Pleurodelinae</taxon>
        <taxon>Pleurodeles</taxon>
    </lineage>
</organism>
<sequence>MVPRCWGKPGAMTGSTLEGIALPKKRDVPLSTTRPAALVERPSTAHQEVRRVPATSSERWQTILSRRTVEDESVLQGDAILGESLIRDGASGYLAL</sequence>
<accession>A0AAV7QPN2</accession>
<protein>
    <submittedName>
        <fullName evidence="1">Uncharacterized protein</fullName>
    </submittedName>
</protein>